<reference evidence="1 2" key="1">
    <citation type="submission" date="2015-03" db="EMBL/GenBank/DDBJ databases">
        <title>Draft genome sequence of Luteibacter yeojuensis strain SU11.</title>
        <authorList>
            <person name="Sulaiman J."/>
            <person name="Priya K."/>
            <person name="Chan K.-G."/>
        </authorList>
    </citation>
    <scope>NUCLEOTIDE SEQUENCE [LARGE SCALE GENOMIC DNA]</scope>
    <source>
        <strain evidence="1 2">SU11</strain>
    </source>
</reference>
<accession>A0A0F3K248</accession>
<keyword evidence="2" id="KW-1185">Reference proteome</keyword>
<dbReference type="EMBL" id="JZRB01000074">
    <property type="protein sequence ID" value="KJV25340.1"/>
    <property type="molecule type" value="Genomic_DNA"/>
</dbReference>
<dbReference type="AlphaFoldDB" id="A0A0F3K248"/>
<sequence>MSGTETKDIDLLIEARWVVPVEPHGVVLDDHAVAIDKGEILAILPADDARKHYAPRERVSLGEH</sequence>
<dbReference type="Proteomes" id="UP000033651">
    <property type="component" value="Unassembled WGS sequence"/>
</dbReference>
<name>A0A0F3K248_9GAMM</name>
<evidence type="ECO:0000313" key="2">
    <source>
        <dbReference type="Proteomes" id="UP000033651"/>
    </source>
</evidence>
<proteinExistence type="predicted"/>
<evidence type="ECO:0000313" key="1">
    <source>
        <dbReference type="EMBL" id="KJV25340.1"/>
    </source>
</evidence>
<dbReference type="PATRIC" id="fig|345309.4.peg.3941"/>
<dbReference type="Gene3D" id="2.30.40.10">
    <property type="entry name" value="Urease, subunit C, domain 1"/>
    <property type="match status" value="1"/>
</dbReference>
<comment type="caution">
    <text evidence="1">The sequence shown here is derived from an EMBL/GenBank/DDBJ whole genome shotgun (WGS) entry which is preliminary data.</text>
</comment>
<organism evidence="1 2">
    <name type="scientific">Luteibacter yeojuensis</name>
    <dbReference type="NCBI Taxonomy" id="345309"/>
    <lineage>
        <taxon>Bacteria</taxon>
        <taxon>Pseudomonadati</taxon>
        <taxon>Pseudomonadota</taxon>
        <taxon>Gammaproteobacteria</taxon>
        <taxon>Lysobacterales</taxon>
        <taxon>Rhodanobacteraceae</taxon>
        <taxon>Luteibacter</taxon>
    </lineage>
</organism>
<gene>
    <name evidence="1" type="ORF">VI08_19735</name>
</gene>
<feature type="non-terminal residue" evidence="1">
    <location>
        <position position="64"/>
    </location>
</feature>
<dbReference type="InterPro" id="IPR011059">
    <property type="entry name" value="Metal-dep_hydrolase_composite"/>
</dbReference>
<dbReference type="GO" id="GO:0016810">
    <property type="term" value="F:hydrolase activity, acting on carbon-nitrogen (but not peptide) bonds"/>
    <property type="evidence" value="ECO:0007669"/>
    <property type="project" value="InterPro"/>
</dbReference>
<protein>
    <submittedName>
        <fullName evidence="1">Uncharacterized protein</fullName>
    </submittedName>
</protein>